<reference evidence="3 4" key="1">
    <citation type="journal article" date="2014" name="Nat. Genet.">
        <title>Genome and transcriptome of the porcine whipworm Trichuris suis.</title>
        <authorList>
            <person name="Jex A.R."/>
            <person name="Nejsum P."/>
            <person name="Schwarz E.M."/>
            <person name="Hu L."/>
            <person name="Young N.D."/>
            <person name="Hall R.S."/>
            <person name="Korhonen P.K."/>
            <person name="Liao S."/>
            <person name="Thamsborg S."/>
            <person name="Xia J."/>
            <person name="Xu P."/>
            <person name="Wang S."/>
            <person name="Scheerlinck J.P."/>
            <person name="Hofmann A."/>
            <person name="Sternberg P.W."/>
            <person name="Wang J."/>
            <person name="Gasser R.B."/>
        </authorList>
    </citation>
    <scope>NUCLEOTIDE SEQUENCE [LARGE SCALE GENOMIC DNA]</scope>
    <source>
        <strain evidence="3">DCEP-RM93F</strain>
        <strain evidence="2">DCEP-RM93M</strain>
    </source>
</reference>
<proteinExistence type="predicted"/>
<evidence type="ECO:0000313" key="3">
    <source>
        <dbReference type="EMBL" id="KFD67096.1"/>
    </source>
</evidence>
<feature type="region of interest" description="Disordered" evidence="1">
    <location>
        <begin position="20"/>
        <end position="71"/>
    </location>
</feature>
<evidence type="ECO:0000313" key="4">
    <source>
        <dbReference type="Proteomes" id="UP000030764"/>
    </source>
</evidence>
<protein>
    <submittedName>
        <fullName evidence="3">Uncharacterized protein</fullName>
    </submittedName>
</protein>
<evidence type="ECO:0000256" key="1">
    <source>
        <dbReference type="SAM" id="MobiDB-lite"/>
    </source>
</evidence>
<evidence type="ECO:0000313" key="2">
    <source>
        <dbReference type="EMBL" id="KFD49090.1"/>
    </source>
</evidence>
<accession>A0A085NCA0</accession>
<gene>
    <name evidence="2" type="ORF">M513_10032</name>
    <name evidence="3" type="ORF">M514_10032</name>
</gene>
<dbReference type="Proteomes" id="UP000030758">
    <property type="component" value="Unassembled WGS sequence"/>
</dbReference>
<dbReference type="EMBL" id="KL363278">
    <property type="protein sequence ID" value="KFD49090.1"/>
    <property type="molecule type" value="Genomic_DNA"/>
</dbReference>
<organism evidence="3">
    <name type="scientific">Trichuris suis</name>
    <name type="common">pig whipworm</name>
    <dbReference type="NCBI Taxonomy" id="68888"/>
    <lineage>
        <taxon>Eukaryota</taxon>
        <taxon>Metazoa</taxon>
        <taxon>Ecdysozoa</taxon>
        <taxon>Nematoda</taxon>
        <taxon>Enoplea</taxon>
        <taxon>Dorylaimia</taxon>
        <taxon>Trichinellida</taxon>
        <taxon>Trichuridae</taxon>
        <taxon>Trichuris</taxon>
    </lineage>
</organism>
<name>A0A085NCA0_9BILA</name>
<dbReference type="AlphaFoldDB" id="A0A085NCA0"/>
<keyword evidence="4" id="KW-1185">Reference proteome</keyword>
<dbReference type="Proteomes" id="UP000030764">
    <property type="component" value="Unassembled WGS sequence"/>
</dbReference>
<dbReference type="EMBL" id="KL367518">
    <property type="protein sequence ID" value="KFD67096.1"/>
    <property type="molecule type" value="Genomic_DNA"/>
</dbReference>
<sequence length="71" mass="7962">MYKDHMKPLTWYRNAVNRLKNGLHSNGSPPDIRSARSNGPIPSDVDYSATRGALRRPATPNGALQRKPIYD</sequence>